<dbReference type="EMBL" id="HBGY01013279">
    <property type="protein sequence ID" value="CAD9574554.1"/>
    <property type="molecule type" value="Transcribed_RNA"/>
</dbReference>
<feature type="compositionally biased region" description="Basic and acidic residues" evidence="1">
    <location>
        <begin position="453"/>
        <end position="470"/>
    </location>
</feature>
<feature type="transmembrane region" description="Helical" evidence="2">
    <location>
        <begin position="136"/>
        <end position="154"/>
    </location>
</feature>
<dbReference type="AlphaFoldDB" id="A0A7S2P2U9"/>
<keyword evidence="2" id="KW-1133">Transmembrane helix</keyword>
<protein>
    <submittedName>
        <fullName evidence="4">Uncharacterized protein</fullName>
    </submittedName>
</protein>
<organism evidence="4">
    <name type="scientific">Leptocylindrus danicus</name>
    <dbReference type="NCBI Taxonomy" id="163516"/>
    <lineage>
        <taxon>Eukaryota</taxon>
        <taxon>Sar</taxon>
        <taxon>Stramenopiles</taxon>
        <taxon>Ochrophyta</taxon>
        <taxon>Bacillariophyta</taxon>
        <taxon>Coscinodiscophyceae</taxon>
        <taxon>Chaetocerotophycidae</taxon>
        <taxon>Leptocylindrales</taxon>
        <taxon>Leptocylindraceae</taxon>
        <taxon>Leptocylindrus</taxon>
    </lineage>
</organism>
<evidence type="ECO:0000256" key="3">
    <source>
        <dbReference type="SAM" id="SignalP"/>
    </source>
</evidence>
<evidence type="ECO:0000313" key="4">
    <source>
        <dbReference type="EMBL" id="CAD9574554.1"/>
    </source>
</evidence>
<gene>
    <name evidence="4" type="ORF">LDAN0321_LOCUS8536</name>
</gene>
<feature type="region of interest" description="Disordered" evidence="1">
    <location>
        <begin position="453"/>
        <end position="498"/>
    </location>
</feature>
<name>A0A7S2P2U9_9STRA</name>
<keyword evidence="3" id="KW-0732">Signal</keyword>
<feature type="signal peptide" evidence="3">
    <location>
        <begin position="1"/>
        <end position="27"/>
    </location>
</feature>
<reference evidence="4" key="1">
    <citation type="submission" date="2021-01" db="EMBL/GenBank/DDBJ databases">
        <authorList>
            <person name="Corre E."/>
            <person name="Pelletier E."/>
            <person name="Niang G."/>
            <person name="Scheremetjew M."/>
            <person name="Finn R."/>
            <person name="Kale V."/>
            <person name="Holt S."/>
            <person name="Cochrane G."/>
            <person name="Meng A."/>
            <person name="Brown T."/>
            <person name="Cohen L."/>
        </authorList>
    </citation>
    <scope>NUCLEOTIDE SEQUENCE</scope>
    <source>
        <strain evidence="4">B650</strain>
    </source>
</reference>
<sequence>MRTTIIPLFYFILHILLLTHESIHVNALEAQWTPNEEEGAGPLPLSMKQRQELLQLDQAIAQSPDPQATLEKVAQSNNMSAQELGDMLMRNRMDLQQQGSGGGVGVGGSRLKAVGNVLIALLFQLVRYARANPQRFGVVAGCLFMILWMVYTAPRTGCVISKSRGILSSGHSSLFIPPKAYVSHYLSNINSAAKSASSHKDAFGCTRRIGDVVRDFDENGFTVEKKTPKEVSMSVTARKALSLDALFSMGDDDDDDYDEDDGDAVAAEREYITSLAFDSALSILSARRFSEYTPDTIRFQGASVSSLKAAARRRALGGASGGGECAAIVMKSLGTRWGLQPLKTSYEEDMETSRAVAFHTMKGGHFDGEMRFSIERKSSTDDEGDEEDGVIVSVSLCIPRKGRKIKKKLAKKLVTCLASSIATSATSEARKTVARQQQSKSYKDKIAGFANERRTERALQNEKLEDMAADRRRKWRRKGSGSYRPSGMRIDGSPKFGS</sequence>
<keyword evidence="2" id="KW-0812">Transmembrane</keyword>
<evidence type="ECO:0000256" key="2">
    <source>
        <dbReference type="SAM" id="Phobius"/>
    </source>
</evidence>
<accession>A0A7S2P2U9</accession>
<keyword evidence="2" id="KW-0472">Membrane</keyword>
<feature type="chain" id="PRO_5031142026" evidence="3">
    <location>
        <begin position="28"/>
        <end position="498"/>
    </location>
</feature>
<evidence type="ECO:0000256" key="1">
    <source>
        <dbReference type="SAM" id="MobiDB-lite"/>
    </source>
</evidence>
<proteinExistence type="predicted"/>